<dbReference type="GO" id="GO:0006351">
    <property type="term" value="P:DNA-templated transcription"/>
    <property type="evidence" value="ECO:0007669"/>
    <property type="project" value="InterPro"/>
</dbReference>
<evidence type="ECO:0000256" key="1">
    <source>
        <dbReference type="ARBA" id="ARBA00022723"/>
    </source>
</evidence>
<keyword evidence="5" id="KW-0539">Nucleus</keyword>
<dbReference type="PROSITE" id="PS50048">
    <property type="entry name" value="ZN2_CY6_FUNGAL_2"/>
    <property type="match status" value="1"/>
</dbReference>
<dbReference type="InterPro" id="IPR052780">
    <property type="entry name" value="AAA_Catabolism_Regulators"/>
</dbReference>
<dbReference type="GO" id="GO:0008270">
    <property type="term" value="F:zinc ion binding"/>
    <property type="evidence" value="ECO:0007669"/>
    <property type="project" value="InterPro"/>
</dbReference>
<keyword evidence="4" id="KW-0804">Transcription</keyword>
<reference evidence="8 9" key="1">
    <citation type="submission" date="2014-02" db="EMBL/GenBank/DDBJ databases">
        <title>The Genome Sequence of Trichophyton interdigitale MR816.</title>
        <authorList>
            <consortium name="The Broad Institute Genomics Platform"/>
            <person name="Cuomo C.A."/>
            <person name="White T.C."/>
            <person name="Graser Y."/>
            <person name="Martinez-Rossi N."/>
            <person name="Heitman J."/>
            <person name="Young S.K."/>
            <person name="Zeng Q."/>
            <person name="Gargeya S."/>
            <person name="Abouelleil A."/>
            <person name="Alvarado L."/>
            <person name="Chapman S.B."/>
            <person name="Gainer-Dewar J."/>
            <person name="Goldberg J."/>
            <person name="Griggs A."/>
            <person name="Gujja S."/>
            <person name="Hansen M."/>
            <person name="Howarth C."/>
            <person name="Imamovic A."/>
            <person name="Larimer J."/>
            <person name="Martinez D."/>
            <person name="Murphy C."/>
            <person name="Pearson M.D."/>
            <person name="Persinoti G."/>
            <person name="Poon T."/>
            <person name="Priest M."/>
            <person name="Roberts A.D."/>
            <person name="Saif S."/>
            <person name="Shea T.D."/>
            <person name="Sykes S.N."/>
            <person name="Wortman J."/>
            <person name="Nusbaum C."/>
            <person name="Birren B."/>
        </authorList>
    </citation>
    <scope>NUCLEOTIDE SEQUENCE [LARGE SCALE GENOMIC DNA]</scope>
    <source>
        <strain evidence="8 9">MR816</strain>
    </source>
</reference>
<keyword evidence="1" id="KW-0479">Metal-binding</keyword>
<dbReference type="PROSITE" id="PS00463">
    <property type="entry name" value="ZN2_CY6_FUNGAL_1"/>
    <property type="match status" value="1"/>
</dbReference>
<keyword evidence="3" id="KW-0238">DNA-binding</keyword>
<protein>
    <recommendedName>
        <fullName evidence="7">Zn(2)-C6 fungal-type domain-containing protein</fullName>
    </recommendedName>
</protein>
<comment type="caution">
    <text evidence="8">The sequence shown here is derived from an EMBL/GenBank/DDBJ whole genome shotgun (WGS) entry which is preliminary data.</text>
</comment>
<dbReference type="OrthoDB" id="5818554at2759"/>
<dbReference type="Gene3D" id="4.10.240.10">
    <property type="entry name" value="Zn(2)-C6 fungal-type DNA-binding domain"/>
    <property type="match status" value="1"/>
</dbReference>
<proteinExistence type="predicted"/>
<keyword evidence="9" id="KW-1185">Reference proteome</keyword>
<evidence type="ECO:0000259" key="7">
    <source>
        <dbReference type="PROSITE" id="PS50048"/>
    </source>
</evidence>
<dbReference type="AlphaFoldDB" id="A0A059JI14"/>
<dbReference type="CDD" id="cd00067">
    <property type="entry name" value="GAL4"/>
    <property type="match status" value="1"/>
</dbReference>
<feature type="compositionally biased region" description="Low complexity" evidence="6">
    <location>
        <begin position="658"/>
        <end position="705"/>
    </location>
</feature>
<evidence type="ECO:0000313" key="8">
    <source>
        <dbReference type="EMBL" id="KDB27298.1"/>
    </source>
</evidence>
<evidence type="ECO:0000313" key="9">
    <source>
        <dbReference type="Proteomes" id="UP000024533"/>
    </source>
</evidence>
<dbReference type="PANTHER" id="PTHR31644:SF1">
    <property type="entry name" value="ZN(II)2CYS6 TRANSCRIPTION FACTOR (EUROFUNG)"/>
    <property type="match status" value="1"/>
</dbReference>
<evidence type="ECO:0000256" key="3">
    <source>
        <dbReference type="ARBA" id="ARBA00023125"/>
    </source>
</evidence>
<feature type="region of interest" description="Disordered" evidence="6">
    <location>
        <begin position="658"/>
        <end position="750"/>
    </location>
</feature>
<feature type="compositionally biased region" description="Polar residues" evidence="6">
    <location>
        <begin position="109"/>
        <end position="124"/>
    </location>
</feature>
<feature type="domain" description="Zn(2)-C6 fungal-type" evidence="7">
    <location>
        <begin position="37"/>
        <end position="73"/>
    </location>
</feature>
<dbReference type="SUPFAM" id="SSF57701">
    <property type="entry name" value="Zn2/Cys6 DNA-binding domain"/>
    <property type="match status" value="1"/>
</dbReference>
<feature type="compositionally biased region" description="Low complexity" evidence="6">
    <location>
        <begin position="713"/>
        <end position="736"/>
    </location>
</feature>
<dbReference type="InterPro" id="IPR036864">
    <property type="entry name" value="Zn2-C6_fun-type_DNA-bd_sf"/>
</dbReference>
<gene>
    <name evidence="8" type="ORF">H109_00925</name>
</gene>
<dbReference type="GO" id="GO:0003677">
    <property type="term" value="F:DNA binding"/>
    <property type="evidence" value="ECO:0007669"/>
    <property type="project" value="UniProtKB-KW"/>
</dbReference>
<accession>A0A059JI14</accession>
<dbReference type="InterPro" id="IPR007219">
    <property type="entry name" value="XnlR_reg_dom"/>
</dbReference>
<dbReference type="Pfam" id="PF04082">
    <property type="entry name" value="Fungal_trans"/>
    <property type="match status" value="1"/>
</dbReference>
<dbReference type="CDD" id="cd12148">
    <property type="entry name" value="fungal_TF_MHR"/>
    <property type="match status" value="1"/>
</dbReference>
<feature type="compositionally biased region" description="Basic and acidic residues" evidence="6">
    <location>
        <begin position="129"/>
        <end position="144"/>
    </location>
</feature>
<feature type="compositionally biased region" description="Acidic residues" evidence="6">
    <location>
        <begin position="145"/>
        <end position="154"/>
    </location>
</feature>
<organism evidence="8 9">
    <name type="scientific">Trichophyton interdigitale (strain MR816)</name>
    <dbReference type="NCBI Taxonomy" id="1215338"/>
    <lineage>
        <taxon>Eukaryota</taxon>
        <taxon>Fungi</taxon>
        <taxon>Dikarya</taxon>
        <taxon>Ascomycota</taxon>
        <taxon>Pezizomycotina</taxon>
        <taxon>Eurotiomycetes</taxon>
        <taxon>Eurotiomycetidae</taxon>
        <taxon>Onygenales</taxon>
        <taxon>Arthrodermataceae</taxon>
        <taxon>Trichophyton</taxon>
    </lineage>
</organism>
<feature type="region of interest" description="Disordered" evidence="6">
    <location>
        <begin position="47"/>
        <end position="170"/>
    </location>
</feature>
<evidence type="ECO:0000256" key="4">
    <source>
        <dbReference type="ARBA" id="ARBA00023163"/>
    </source>
</evidence>
<dbReference type="Proteomes" id="UP000024533">
    <property type="component" value="Unassembled WGS sequence"/>
</dbReference>
<evidence type="ECO:0000256" key="5">
    <source>
        <dbReference type="ARBA" id="ARBA00023242"/>
    </source>
</evidence>
<dbReference type="GO" id="GO:0000981">
    <property type="term" value="F:DNA-binding transcription factor activity, RNA polymerase II-specific"/>
    <property type="evidence" value="ECO:0007669"/>
    <property type="project" value="InterPro"/>
</dbReference>
<dbReference type="PANTHER" id="PTHR31644">
    <property type="entry name" value="TRANSCRIPTIONAL ACTIVATOR ARO80-RELATED"/>
    <property type="match status" value="1"/>
</dbReference>
<dbReference type="STRING" id="1215338.A0A059JI14"/>
<dbReference type="OMA" id="NRECVLG"/>
<dbReference type="InterPro" id="IPR001138">
    <property type="entry name" value="Zn2Cys6_DnaBD"/>
</dbReference>
<keyword evidence="2" id="KW-0805">Transcription regulation</keyword>
<sequence length="832" mass="91560">MDEPEYKNGNTTTTTTTTGSPKPKRTSSGQMKRVSRACYNCRRRKSKCDLDSNGRPGQPPCKRCHNENLKCELGTSNRGGKRIRNTIKASAGALGASSTVPPPARPPETSISPQSTENYNQSRYISPYNEHDRYGPSEGHRDTSMDDDDDEDSTGESAIGSGALRNPSDAWQRLTNVAKRGTEAPRPEGGSGGRANTNGAGARKGIFAYRLVENEVLTHGLVMQLITRYADNYHCYFPLVPRKYFNSACLDQFAEEKHLLTAVLTVASKDLTSMPHVHQGCSKYMLELISGIAAGADCDVEAVEALLILAEWEPQGLRPSIEPVGRGEEDRAAWMHVGIALRSGYFLGLDKTSFRNDAATGDTQADNRKRLAWASCYVSDRLISVRIGRAFWSRGPGPMTGLVSHDFPSLQPQSPHDEDYSKIFQAILDLTQLYGNVHDVLYSGMRTSRNMMLMGDYVKYIDDFRVAVSRWYRLWGKMPCASNLNVMLQMSYEYLKLYINAFAFQAAISQALHKPKGDDSVSQRDHLRAAFSNVASMQDSRFIYESVEAAKSYLTILTNYVDPERHLHFMPLRFYLYGIYAAVFLYKARSFGVLNQTEEATVQKMIDETIDRLRRASASNDDVGYRYARLLELLWKSKNSVSNPSISAITNGISSSNNAGGSASNNHSSNINSSNINSSNNNNNSSSSNNNNNNNSNSIFANTNTVASPNAVNSNNSNNSSGGGSNNNNTNNNSTGMNVMHESQPSNGMQHEVPVTCLPEPTYMQFSPANDFSWLDLGAVGDFVSGDLVPAAPLLGLDSFHTLDTGYQAENHDHGQQAWPPGGSEMSDVLLF</sequence>
<evidence type="ECO:0000256" key="2">
    <source>
        <dbReference type="ARBA" id="ARBA00023015"/>
    </source>
</evidence>
<dbReference type="HOGENOM" id="CLU_012590_1_0_1"/>
<name>A0A059JI14_TRIIM</name>
<dbReference type="GO" id="GO:0005634">
    <property type="term" value="C:nucleus"/>
    <property type="evidence" value="ECO:0007669"/>
    <property type="project" value="TreeGrafter"/>
</dbReference>
<dbReference type="SMART" id="SM00066">
    <property type="entry name" value="GAL4"/>
    <property type="match status" value="1"/>
</dbReference>
<dbReference type="EMBL" id="AOKY01000073">
    <property type="protein sequence ID" value="KDB27298.1"/>
    <property type="molecule type" value="Genomic_DNA"/>
</dbReference>
<dbReference type="SMART" id="SM00906">
    <property type="entry name" value="Fungal_trans"/>
    <property type="match status" value="1"/>
</dbReference>
<feature type="region of interest" description="Disordered" evidence="6">
    <location>
        <begin position="1"/>
        <end position="35"/>
    </location>
</feature>
<dbReference type="Pfam" id="PF00172">
    <property type="entry name" value="Zn_clus"/>
    <property type="match status" value="1"/>
</dbReference>
<evidence type="ECO:0000256" key="6">
    <source>
        <dbReference type="SAM" id="MobiDB-lite"/>
    </source>
</evidence>